<protein>
    <submittedName>
        <fullName evidence="2">Uncharacterized protein</fullName>
    </submittedName>
</protein>
<gene>
    <name evidence="2" type="ORF">I7412_07045</name>
</gene>
<evidence type="ECO:0000313" key="2">
    <source>
        <dbReference type="EMBL" id="MBL7626925.1"/>
    </source>
</evidence>
<feature type="region of interest" description="Disordered" evidence="1">
    <location>
        <begin position="63"/>
        <end position="85"/>
    </location>
</feature>
<reference evidence="2" key="1">
    <citation type="submission" date="2020-12" db="EMBL/GenBank/DDBJ databases">
        <title>Genomic characterization of non-nitrogen-fixing Frankia strains.</title>
        <authorList>
            <person name="Carlos-Shanley C."/>
            <person name="Guerra T."/>
            <person name="Hahn D."/>
        </authorList>
    </citation>
    <scope>NUCLEOTIDE SEQUENCE</scope>
    <source>
        <strain evidence="2">CN6</strain>
    </source>
</reference>
<evidence type="ECO:0000256" key="1">
    <source>
        <dbReference type="SAM" id="MobiDB-lite"/>
    </source>
</evidence>
<keyword evidence="3" id="KW-1185">Reference proteome</keyword>
<proteinExistence type="predicted"/>
<comment type="caution">
    <text evidence="2">The sequence shown here is derived from an EMBL/GenBank/DDBJ whole genome shotgun (WGS) entry which is preliminary data.</text>
</comment>
<dbReference type="AlphaFoldDB" id="A0A937UP56"/>
<name>A0A937UP56_9ACTN</name>
<dbReference type="RefSeq" id="WP_203002711.1">
    <property type="nucleotide sequence ID" value="NZ_JADWYU010000039.1"/>
</dbReference>
<organism evidence="2 3">
    <name type="scientific">Frankia nepalensis</name>
    <dbReference type="NCBI Taxonomy" id="1836974"/>
    <lineage>
        <taxon>Bacteria</taxon>
        <taxon>Bacillati</taxon>
        <taxon>Actinomycetota</taxon>
        <taxon>Actinomycetes</taxon>
        <taxon>Frankiales</taxon>
        <taxon>Frankiaceae</taxon>
        <taxon>Frankia</taxon>
    </lineage>
</organism>
<feature type="region of interest" description="Disordered" evidence="1">
    <location>
        <begin position="1"/>
        <end position="29"/>
    </location>
</feature>
<evidence type="ECO:0000313" key="3">
    <source>
        <dbReference type="Proteomes" id="UP000604475"/>
    </source>
</evidence>
<sequence>MGTIRGQRGNPRRVVGTPTAGRPPAAPASAASMGVATSAVSVASRTLAASVVLVAAVVLAGCDPRTDPGTPTTTAPASDGPSARPAVAVAPDLDGATAANAVNDAGDMVISRAGPAGMEFYYLAPGTRPVPLTHEGAPIEPRLLNNAGQVVGLVTDPAGHEPPRLVRWQDGHSTVLPVHGDEVIPEDLNDRGQVTAIAITRRSDAPGSDPATTARAYLTDETTAVDLGVAPDTNEHNLYLNEAGQVAGRAFVESGGTAHGFLWDDGELTTFDTGATTHPVITGINDAGQVVGLVLDDQDLPSGAQPIFRPAFRWTSGDLTMLDTRGAGAGPVRINRSGQVAGVVADPSGATRDVTLWSAEPDATPTRLGIPSPDYVVGINDGGDVLVAGTVGPTASPGGYLWHDGRLVTLGTLGGLAADPKGLSAGGLVVGQSTSADNIWRAASWPAP</sequence>
<dbReference type="EMBL" id="JAEACQ010000153">
    <property type="protein sequence ID" value="MBL7626925.1"/>
    <property type="molecule type" value="Genomic_DNA"/>
</dbReference>
<feature type="compositionally biased region" description="Low complexity" evidence="1">
    <location>
        <begin position="16"/>
        <end position="29"/>
    </location>
</feature>
<accession>A0A937UP56</accession>
<dbReference type="Proteomes" id="UP000604475">
    <property type="component" value="Unassembled WGS sequence"/>
</dbReference>
<feature type="compositionally biased region" description="Low complexity" evidence="1">
    <location>
        <begin position="67"/>
        <end position="83"/>
    </location>
</feature>